<evidence type="ECO:0000256" key="2">
    <source>
        <dbReference type="ARBA" id="ARBA00023134"/>
    </source>
</evidence>
<dbReference type="PROSITE" id="PS51421">
    <property type="entry name" value="RAS"/>
    <property type="match status" value="1"/>
</dbReference>
<dbReference type="GO" id="GO:0005886">
    <property type="term" value="C:plasma membrane"/>
    <property type="evidence" value="ECO:0007669"/>
    <property type="project" value="UniProtKB-SubCell"/>
</dbReference>
<dbReference type="GO" id="GO:0005905">
    <property type="term" value="C:clathrin-coated pit"/>
    <property type="evidence" value="ECO:0007669"/>
    <property type="project" value="UniProtKB-SubCell"/>
</dbReference>
<dbReference type="Gene3D" id="3.40.50.300">
    <property type="entry name" value="P-loop containing nucleotide triphosphate hydrolases"/>
    <property type="match status" value="1"/>
</dbReference>
<dbReference type="PROSITE" id="PS51419">
    <property type="entry name" value="RAB"/>
    <property type="match status" value="1"/>
</dbReference>
<dbReference type="InterPro" id="IPR027417">
    <property type="entry name" value="P-loop_NTPase"/>
</dbReference>
<dbReference type="GO" id="GO:0046872">
    <property type="term" value="F:metal ion binding"/>
    <property type="evidence" value="ECO:0007669"/>
    <property type="project" value="UniProtKB-KW"/>
</dbReference>
<dbReference type="GO" id="GO:0030136">
    <property type="term" value="C:clathrin-coated vesicle"/>
    <property type="evidence" value="ECO:0007669"/>
    <property type="project" value="UniProtKB-SubCell"/>
</dbReference>
<feature type="compositionally biased region" description="Basic and acidic residues" evidence="3">
    <location>
        <begin position="199"/>
        <end position="213"/>
    </location>
</feature>
<evidence type="ECO:0000256" key="1">
    <source>
        <dbReference type="ARBA" id="ARBA00022741"/>
    </source>
</evidence>
<dbReference type="SMART" id="SM00176">
    <property type="entry name" value="RAN"/>
    <property type="match status" value="1"/>
</dbReference>
<evidence type="ECO:0000313" key="6">
    <source>
        <dbReference type="Proteomes" id="UP000265100"/>
    </source>
</evidence>
<name>A0AAX7UD83_ASTCA</name>
<dbReference type="Ensembl" id="ENSACLT00000059379.1">
    <property type="protein sequence ID" value="ENSACLP00000063171.1"/>
    <property type="gene ID" value="ENSACLG00000018721.2"/>
</dbReference>
<dbReference type="GO" id="GO:0005525">
    <property type="term" value="F:GTP binding"/>
    <property type="evidence" value="ECO:0007669"/>
    <property type="project" value="UniProtKB-KW"/>
</dbReference>
<accession>A0AAX7UD83</accession>
<reference evidence="6" key="2">
    <citation type="submission" date="2023-03" db="EMBL/GenBank/DDBJ databases">
        <authorList>
            <consortium name="Wellcome Sanger Institute Data Sharing"/>
        </authorList>
    </citation>
    <scope>NUCLEOTIDE SEQUENCE [LARGE SCALE GENOMIC DNA]</scope>
</reference>
<keyword evidence="6" id="KW-1185">Reference proteome</keyword>
<dbReference type="SMART" id="SM00175">
    <property type="entry name" value="RAB"/>
    <property type="match status" value="1"/>
</dbReference>
<protein>
    <submittedName>
        <fullName evidence="5">Uncharacterized protein</fullName>
    </submittedName>
</protein>
<dbReference type="InterPro" id="IPR050227">
    <property type="entry name" value="Rab"/>
</dbReference>
<dbReference type="AlphaFoldDB" id="A0AAX7UD83"/>
<evidence type="ECO:0000256" key="4">
    <source>
        <dbReference type="SAM" id="SignalP"/>
    </source>
</evidence>
<reference evidence="5" key="3">
    <citation type="submission" date="2025-08" db="UniProtKB">
        <authorList>
            <consortium name="Ensembl"/>
        </authorList>
    </citation>
    <scope>IDENTIFICATION</scope>
</reference>
<feature type="signal peptide" evidence="4">
    <location>
        <begin position="1"/>
        <end position="20"/>
    </location>
</feature>
<keyword evidence="1" id="KW-0547">Nucleotide-binding</keyword>
<dbReference type="SMART" id="SM00173">
    <property type="entry name" value="RAS"/>
    <property type="match status" value="1"/>
</dbReference>
<dbReference type="GO" id="GO:0042470">
    <property type="term" value="C:melanosome"/>
    <property type="evidence" value="ECO:0007669"/>
    <property type="project" value="UniProtKB-SubCell"/>
</dbReference>
<dbReference type="NCBIfam" id="TIGR00231">
    <property type="entry name" value="small_GTP"/>
    <property type="match status" value="1"/>
</dbReference>
<proteinExistence type="predicted"/>
<dbReference type="PROSITE" id="PS51420">
    <property type="entry name" value="RHO"/>
    <property type="match status" value="1"/>
</dbReference>
<feature type="chain" id="PRO_5047200657" evidence="4">
    <location>
        <begin position="21"/>
        <end position="232"/>
    </location>
</feature>
<dbReference type="InterPro" id="IPR001806">
    <property type="entry name" value="Small_GTPase"/>
</dbReference>
<dbReference type="Pfam" id="PF00071">
    <property type="entry name" value="Ras"/>
    <property type="match status" value="1"/>
</dbReference>
<evidence type="ECO:0000313" key="5">
    <source>
        <dbReference type="Ensembl" id="ENSACLP00000063171.1"/>
    </source>
</evidence>
<dbReference type="GO" id="GO:0003925">
    <property type="term" value="F:G protein activity"/>
    <property type="evidence" value="ECO:0007669"/>
    <property type="project" value="UniProtKB-EC"/>
</dbReference>
<feature type="region of interest" description="Disordered" evidence="3">
    <location>
        <begin position="199"/>
        <end position="232"/>
    </location>
</feature>
<feature type="compositionally biased region" description="Basic residues" evidence="3">
    <location>
        <begin position="223"/>
        <end position="232"/>
    </location>
</feature>
<dbReference type="PRINTS" id="PR00449">
    <property type="entry name" value="RASTRNSFRMNG"/>
</dbReference>
<organism evidence="5 6">
    <name type="scientific">Astatotilapia calliptera</name>
    <name type="common">Eastern happy</name>
    <name type="synonym">Chromis callipterus</name>
    <dbReference type="NCBI Taxonomy" id="8154"/>
    <lineage>
        <taxon>Eukaryota</taxon>
        <taxon>Metazoa</taxon>
        <taxon>Chordata</taxon>
        <taxon>Craniata</taxon>
        <taxon>Vertebrata</taxon>
        <taxon>Euteleostomi</taxon>
        <taxon>Actinopterygii</taxon>
        <taxon>Neopterygii</taxon>
        <taxon>Teleostei</taxon>
        <taxon>Neoteleostei</taxon>
        <taxon>Acanthomorphata</taxon>
        <taxon>Ovalentaria</taxon>
        <taxon>Cichlomorphae</taxon>
        <taxon>Cichliformes</taxon>
        <taxon>Cichlidae</taxon>
        <taxon>African cichlids</taxon>
        <taxon>Pseudocrenilabrinae</taxon>
        <taxon>Haplochromini</taxon>
        <taxon>Astatotilapia</taxon>
    </lineage>
</organism>
<sequence length="232" mass="26691">MNQAVIFLFFFSSFWNLILIDSTSVSCKHPACKADAGLVFTDVGKSSLLLRFADNSFSGSYITTIGVDFKIRTVDIDGERVKLQIWDTAGQERFRTITSTYYRNTHGVIIVYDVTNPESFVNVKRWLNEISQNCDNVCKILVGNKNDDPSKRQVDTQDALRFGESVGVRVFETSAKENINVEEMFMAFTLMVLRAKKESQNRVEREREREKDTVNINAQRDRDRRKRGKKCC</sequence>
<evidence type="ECO:0000256" key="3">
    <source>
        <dbReference type="SAM" id="MobiDB-lite"/>
    </source>
</evidence>
<keyword evidence="2" id="KW-0342">GTP-binding</keyword>
<dbReference type="GeneTree" id="ENSGT00940000166574"/>
<dbReference type="SMART" id="SM00174">
    <property type="entry name" value="RHO"/>
    <property type="match status" value="1"/>
</dbReference>
<keyword evidence="4" id="KW-0732">Signal</keyword>
<dbReference type="Proteomes" id="UP000265100">
    <property type="component" value="Chromosome 4"/>
</dbReference>
<dbReference type="PANTHER" id="PTHR47977">
    <property type="entry name" value="RAS-RELATED PROTEIN RAB"/>
    <property type="match status" value="1"/>
</dbReference>
<dbReference type="InterPro" id="IPR005225">
    <property type="entry name" value="Small_GTP-bd"/>
</dbReference>
<reference evidence="5 6" key="1">
    <citation type="submission" date="2018-05" db="EMBL/GenBank/DDBJ databases">
        <authorList>
            <person name="Datahose"/>
        </authorList>
    </citation>
    <scope>NUCLEOTIDE SEQUENCE</scope>
</reference>
<dbReference type="SUPFAM" id="SSF52540">
    <property type="entry name" value="P-loop containing nucleoside triphosphate hydrolases"/>
    <property type="match status" value="1"/>
</dbReference>
<reference evidence="5" key="4">
    <citation type="submission" date="2025-09" db="UniProtKB">
        <authorList>
            <consortium name="Ensembl"/>
        </authorList>
    </citation>
    <scope>IDENTIFICATION</scope>
</reference>
<dbReference type="GO" id="GO:0005768">
    <property type="term" value="C:endosome"/>
    <property type="evidence" value="ECO:0007669"/>
    <property type="project" value="UniProtKB-SubCell"/>
</dbReference>
<dbReference type="GO" id="GO:0015031">
    <property type="term" value="P:protein transport"/>
    <property type="evidence" value="ECO:0007669"/>
    <property type="project" value="UniProtKB-KW"/>
</dbReference>